<evidence type="ECO:0000313" key="2">
    <source>
        <dbReference type="EMBL" id="ADE34456.1"/>
    </source>
</evidence>
<accession>E2CU57</accession>
<evidence type="ECO:0000256" key="1">
    <source>
        <dbReference type="SAM" id="Phobius"/>
    </source>
</evidence>
<dbReference type="EMBL" id="GQ273492">
    <property type="protein sequence ID" value="ADE34456.1"/>
    <property type="molecule type" value="Genomic_DNA"/>
</dbReference>
<protein>
    <submittedName>
        <fullName evidence="2">ORF112R</fullName>
    </submittedName>
</protein>
<organism evidence="2 3">
    <name type="scientific">Turbot reddish body iridovirus</name>
    <dbReference type="NCBI Taxonomy" id="273651"/>
    <lineage>
        <taxon>Viruses</taxon>
        <taxon>Varidnaviria</taxon>
        <taxon>Bamfordvirae</taxon>
        <taxon>Nucleocytoviricota</taxon>
        <taxon>Megaviricetes</taxon>
        <taxon>Pimascovirales</taxon>
        <taxon>Pimascovirales incertae sedis</taxon>
        <taxon>Iridoviridae</taxon>
        <taxon>Alphairidovirinae</taxon>
        <taxon>Megalocytivirus</taxon>
        <taxon>Megalocytivirus pagrus1</taxon>
        <taxon>Infectious spleen and kidney necrosis virus</taxon>
    </lineage>
</organism>
<keyword evidence="1" id="KW-0472">Membrane</keyword>
<sequence length="216" mass="24994">MSEYVKRHTTKILCHINALHCTLCDVQYIAIKRAYMLRHLKTIHNVEYTHVAAAHDGDEALIMAHMTRSRVIVSNSTRCNICDIVLHSQCVSNLCRHLRIKHPETCDAEWMPSKRVHKPRVSRRSATPHMALVQLLRTMHWPTGVVEAPAFVHFVATVAPKYVLPRKEVRTYKYNTACVLYFFVSYTVCVCVYFPQELLQYFTTDYVQDAPLDLSC</sequence>
<dbReference type="Proteomes" id="UP000160942">
    <property type="component" value="Segment"/>
</dbReference>
<reference evidence="2 3" key="1">
    <citation type="journal article" date="2010" name="Virol. J.">
        <title>Complete genome sequence of a Megalocytivirus (family Iridoviridae) associated with turbot mortality in China.</title>
        <authorList>
            <person name="Shi C.Y."/>
            <person name="Jia K.T."/>
            <person name="Yang B."/>
            <person name="Huang J."/>
        </authorList>
    </citation>
    <scope>NUCLEOTIDE SEQUENCE [LARGE SCALE GENOMIC DNA]</scope>
</reference>
<name>E2CU57_ISKNV</name>
<proteinExistence type="predicted"/>
<keyword evidence="1" id="KW-0812">Transmembrane</keyword>
<keyword evidence="1" id="KW-1133">Transmembrane helix</keyword>
<feature type="transmembrane region" description="Helical" evidence="1">
    <location>
        <begin position="174"/>
        <end position="195"/>
    </location>
</feature>
<evidence type="ECO:0000313" key="3">
    <source>
        <dbReference type="Proteomes" id="UP000160942"/>
    </source>
</evidence>